<gene>
    <name evidence="2" type="ORF">G7K_6904-t1</name>
</gene>
<dbReference type="EMBL" id="BACD03000093">
    <property type="protein sequence ID" value="GAO52838.1"/>
    <property type="molecule type" value="Genomic_DNA"/>
</dbReference>
<reference evidence="2 3" key="2">
    <citation type="journal article" date="2014" name="J. Gen. Appl. Microbiol.">
        <title>The early diverging ascomycetous budding yeast Saitoella complicata has three histone deacetylases belonging to the Clr6, Hos2, and Rpd3 lineages.</title>
        <authorList>
            <person name="Nishida H."/>
            <person name="Matsumoto T."/>
            <person name="Kondo S."/>
            <person name="Hamamoto M."/>
            <person name="Yoshikawa H."/>
        </authorList>
    </citation>
    <scope>NUCLEOTIDE SEQUENCE [LARGE SCALE GENOMIC DNA]</scope>
    <source>
        <strain evidence="2 3">NRRL Y-17804</strain>
    </source>
</reference>
<feature type="compositionally biased region" description="Pro residues" evidence="1">
    <location>
        <begin position="1"/>
        <end position="10"/>
    </location>
</feature>
<feature type="region of interest" description="Disordered" evidence="1">
    <location>
        <begin position="1"/>
        <end position="21"/>
    </location>
</feature>
<evidence type="ECO:0000313" key="2">
    <source>
        <dbReference type="EMBL" id="GAO52838.1"/>
    </source>
</evidence>
<name>A0A0E9NSV9_SAICN</name>
<protein>
    <submittedName>
        <fullName evidence="2">Uncharacterized protein</fullName>
    </submittedName>
</protein>
<evidence type="ECO:0000256" key="1">
    <source>
        <dbReference type="SAM" id="MobiDB-lite"/>
    </source>
</evidence>
<dbReference type="AlphaFoldDB" id="A0A0E9NSV9"/>
<comment type="caution">
    <text evidence="2">The sequence shown here is derived from an EMBL/GenBank/DDBJ whole genome shotgun (WGS) entry which is preliminary data.</text>
</comment>
<organism evidence="2 3">
    <name type="scientific">Saitoella complicata (strain BCRC 22490 / CBS 7301 / JCM 7358 / NBRC 10748 / NRRL Y-17804)</name>
    <dbReference type="NCBI Taxonomy" id="698492"/>
    <lineage>
        <taxon>Eukaryota</taxon>
        <taxon>Fungi</taxon>
        <taxon>Dikarya</taxon>
        <taxon>Ascomycota</taxon>
        <taxon>Taphrinomycotina</taxon>
        <taxon>Taphrinomycotina incertae sedis</taxon>
        <taxon>Saitoella</taxon>
    </lineage>
</organism>
<sequence>MHPHLDPNPNPMRTQLLGRQGTRSKVVICSWLRHRGLTHPQYGLPFSMNSHKHPPHRNLLFTLLLLVQGGIKA</sequence>
<evidence type="ECO:0000313" key="3">
    <source>
        <dbReference type="Proteomes" id="UP000033140"/>
    </source>
</evidence>
<reference evidence="2 3" key="3">
    <citation type="journal article" date="2015" name="Genome Announc.">
        <title>Draft Genome Sequence of the Archiascomycetous Yeast Saitoella complicata.</title>
        <authorList>
            <person name="Yamauchi K."/>
            <person name="Kondo S."/>
            <person name="Hamamoto M."/>
            <person name="Takahashi Y."/>
            <person name="Ogura Y."/>
            <person name="Hayashi T."/>
            <person name="Nishida H."/>
        </authorList>
    </citation>
    <scope>NUCLEOTIDE SEQUENCE [LARGE SCALE GENOMIC DNA]</scope>
    <source>
        <strain evidence="2 3">NRRL Y-17804</strain>
    </source>
</reference>
<proteinExistence type="predicted"/>
<dbReference type="Proteomes" id="UP000033140">
    <property type="component" value="Unassembled WGS sequence"/>
</dbReference>
<accession>A0A0E9NSV9</accession>
<keyword evidence="3" id="KW-1185">Reference proteome</keyword>
<reference evidence="2 3" key="1">
    <citation type="journal article" date="2011" name="J. Gen. Appl. Microbiol.">
        <title>Draft genome sequencing of the enigmatic yeast Saitoella complicata.</title>
        <authorList>
            <person name="Nishida H."/>
            <person name="Hamamoto M."/>
            <person name="Sugiyama J."/>
        </authorList>
    </citation>
    <scope>NUCLEOTIDE SEQUENCE [LARGE SCALE GENOMIC DNA]</scope>
    <source>
        <strain evidence="2 3">NRRL Y-17804</strain>
    </source>
</reference>